<dbReference type="InterPro" id="IPR003557">
    <property type="entry name" value="Cyt_c_biogenesis_CcmC"/>
</dbReference>
<feature type="domain" description="Cytochrome c assembly protein" evidence="10">
    <location>
        <begin position="29"/>
        <end position="167"/>
    </location>
</feature>
<evidence type="ECO:0000313" key="11">
    <source>
        <dbReference type="EMBL" id="SFD83804.1"/>
    </source>
</evidence>
<feature type="transmembrane region" description="Helical" evidence="9">
    <location>
        <begin position="114"/>
        <end position="132"/>
    </location>
</feature>
<sequence>MKRKSELVVPLLFLAAAPLVVYSVQRVFLHTPNERTMGTAFKIFFFHVPMGWLCMLMAVISGVAAYVQLRRRSRTAAAVALAAAEVGFLGGLGVMLTGPIWGHATWGTPWTGDARQVTTALLWLVIAAYLLLRHFGQHASERLAAALAIFGAVNVPLIYYAVKLWKTTHPTTGVVAKLPPEMWATFWPGLSALLLVSFGLFAIRARQLVLVGELDDAYVRLEDSRA</sequence>
<keyword evidence="8 9" id="KW-0472">Membrane</keyword>
<protein>
    <recommendedName>
        <fullName evidence="4">Heme exporter protein C</fullName>
    </recommendedName>
</protein>
<feature type="transmembrane region" description="Helical" evidence="9">
    <location>
        <begin position="79"/>
        <end position="102"/>
    </location>
</feature>
<dbReference type="InterPro" id="IPR002541">
    <property type="entry name" value="Cyt_c_assembly"/>
</dbReference>
<keyword evidence="12" id="KW-1185">Reference proteome</keyword>
<accession>A0A1I1VLV8</accession>
<dbReference type="RefSeq" id="WP_096330566.1">
    <property type="nucleotide sequence ID" value="NZ_FOMX01000005.1"/>
</dbReference>
<evidence type="ECO:0000256" key="2">
    <source>
        <dbReference type="ARBA" id="ARBA00004141"/>
    </source>
</evidence>
<dbReference type="InterPro" id="IPR045062">
    <property type="entry name" value="Cyt_c_biogenesis_CcsA/CcmC"/>
</dbReference>
<reference evidence="12" key="1">
    <citation type="submission" date="2016-10" db="EMBL/GenBank/DDBJ databases">
        <authorList>
            <person name="Varghese N."/>
            <person name="Submissions S."/>
        </authorList>
    </citation>
    <scope>NUCLEOTIDE SEQUENCE [LARGE SCALE GENOMIC DNA]</scope>
    <source>
        <strain evidence="12">ATCC 25963</strain>
    </source>
</reference>
<dbReference type="OrthoDB" id="9778550at2"/>
<dbReference type="Pfam" id="PF01578">
    <property type="entry name" value="Cytochrom_C_asm"/>
    <property type="match status" value="1"/>
</dbReference>
<keyword evidence="5 9" id="KW-0812">Transmembrane</keyword>
<name>A0A1I1VLV8_9BACT</name>
<gene>
    <name evidence="11" type="ORF">SAMN02745121_01755</name>
</gene>
<feature type="transmembrane region" description="Helical" evidence="9">
    <location>
        <begin position="43"/>
        <end position="67"/>
    </location>
</feature>
<dbReference type="PANTHER" id="PTHR30071">
    <property type="entry name" value="HEME EXPORTER PROTEIN C"/>
    <property type="match status" value="1"/>
</dbReference>
<evidence type="ECO:0000256" key="6">
    <source>
        <dbReference type="ARBA" id="ARBA00022748"/>
    </source>
</evidence>
<organism evidence="11 12">
    <name type="scientific">Nannocystis exedens</name>
    <dbReference type="NCBI Taxonomy" id="54"/>
    <lineage>
        <taxon>Bacteria</taxon>
        <taxon>Pseudomonadati</taxon>
        <taxon>Myxococcota</taxon>
        <taxon>Polyangia</taxon>
        <taxon>Nannocystales</taxon>
        <taxon>Nannocystaceae</taxon>
        <taxon>Nannocystis</taxon>
    </lineage>
</organism>
<comment type="function">
    <text evidence="1">Required for the export of heme to the periplasm for the biogenesis of c-type cytochromes.</text>
</comment>
<dbReference type="GO" id="GO:0020037">
    <property type="term" value="F:heme binding"/>
    <property type="evidence" value="ECO:0007669"/>
    <property type="project" value="InterPro"/>
</dbReference>
<proteinExistence type="inferred from homology"/>
<evidence type="ECO:0000256" key="5">
    <source>
        <dbReference type="ARBA" id="ARBA00022692"/>
    </source>
</evidence>
<dbReference type="Proteomes" id="UP000199400">
    <property type="component" value="Unassembled WGS sequence"/>
</dbReference>
<evidence type="ECO:0000256" key="8">
    <source>
        <dbReference type="ARBA" id="ARBA00023136"/>
    </source>
</evidence>
<dbReference type="GO" id="GO:0015232">
    <property type="term" value="F:heme transmembrane transporter activity"/>
    <property type="evidence" value="ECO:0007669"/>
    <property type="project" value="InterPro"/>
</dbReference>
<evidence type="ECO:0000256" key="3">
    <source>
        <dbReference type="ARBA" id="ARBA00005840"/>
    </source>
</evidence>
<dbReference type="PANTHER" id="PTHR30071:SF1">
    <property type="entry name" value="CYTOCHROME B_B6 PROTEIN-RELATED"/>
    <property type="match status" value="1"/>
</dbReference>
<comment type="subcellular location">
    <subcellularLocation>
        <location evidence="2">Membrane</location>
        <topology evidence="2">Multi-pass membrane protein</topology>
    </subcellularLocation>
</comment>
<evidence type="ECO:0000256" key="1">
    <source>
        <dbReference type="ARBA" id="ARBA00002442"/>
    </source>
</evidence>
<keyword evidence="7 9" id="KW-1133">Transmembrane helix</keyword>
<evidence type="ECO:0000256" key="4">
    <source>
        <dbReference type="ARBA" id="ARBA00016463"/>
    </source>
</evidence>
<evidence type="ECO:0000256" key="7">
    <source>
        <dbReference type="ARBA" id="ARBA00022989"/>
    </source>
</evidence>
<comment type="similarity">
    <text evidence="3">Belongs to the CcmC/CycZ/HelC family.</text>
</comment>
<feature type="transmembrane region" description="Helical" evidence="9">
    <location>
        <begin position="182"/>
        <end position="203"/>
    </location>
</feature>
<dbReference type="GO" id="GO:0017004">
    <property type="term" value="P:cytochrome complex assembly"/>
    <property type="evidence" value="ECO:0007669"/>
    <property type="project" value="UniProtKB-KW"/>
</dbReference>
<keyword evidence="6" id="KW-0201">Cytochrome c-type biogenesis</keyword>
<evidence type="ECO:0000313" key="12">
    <source>
        <dbReference type="Proteomes" id="UP000199400"/>
    </source>
</evidence>
<dbReference type="GO" id="GO:0005886">
    <property type="term" value="C:plasma membrane"/>
    <property type="evidence" value="ECO:0007669"/>
    <property type="project" value="TreeGrafter"/>
</dbReference>
<evidence type="ECO:0000259" key="10">
    <source>
        <dbReference type="Pfam" id="PF01578"/>
    </source>
</evidence>
<dbReference type="EMBL" id="FOMX01000005">
    <property type="protein sequence ID" value="SFD83804.1"/>
    <property type="molecule type" value="Genomic_DNA"/>
</dbReference>
<evidence type="ECO:0000256" key="9">
    <source>
        <dbReference type="SAM" id="Phobius"/>
    </source>
</evidence>
<feature type="transmembrane region" description="Helical" evidence="9">
    <location>
        <begin position="144"/>
        <end position="162"/>
    </location>
</feature>
<dbReference type="PRINTS" id="PR01386">
    <property type="entry name" value="CCMCBIOGNSIS"/>
</dbReference>
<dbReference type="STRING" id="54.SAMN02745121_01755"/>
<dbReference type="AlphaFoldDB" id="A0A1I1VLV8"/>